<feature type="non-terminal residue" evidence="1">
    <location>
        <position position="203"/>
    </location>
</feature>
<evidence type="ECO:0000313" key="2">
    <source>
        <dbReference type="Proteomes" id="UP000034837"/>
    </source>
</evidence>
<protein>
    <submittedName>
        <fullName evidence="1">Uncharacterized protein</fullName>
    </submittedName>
</protein>
<proteinExistence type="predicted"/>
<dbReference type="Proteomes" id="UP000034837">
    <property type="component" value="Unassembled WGS sequence"/>
</dbReference>
<comment type="caution">
    <text evidence="1">The sequence shown here is derived from an EMBL/GenBank/DDBJ whole genome shotgun (WGS) entry which is preliminary data.</text>
</comment>
<dbReference type="AlphaFoldDB" id="A0A0G0ZZH1"/>
<dbReference type="EMBL" id="LCDO01000040">
    <property type="protein sequence ID" value="KKS54130.1"/>
    <property type="molecule type" value="Genomic_DNA"/>
</dbReference>
<gene>
    <name evidence="1" type="ORF">UV20_C0040G0001</name>
</gene>
<reference evidence="1 2" key="1">
    <citation type="journal article" date="2015" name="Nature">
        <title>rRNA introns, odd ribosomes, and small enigmatic genomes across a large radiation of phyla.</title>
        <authorList>
            <person name="Brown C.T."/>
            <person name="Hug L.A."/>
            <person name="Thomas B.C."/>
            <person name="Sharon I."/>
            <person name="Castelle C.J."/>
            <person name="Singh A."/>
            <person name="Wilkins M.J."/>
            <person name="Williams K.H."/>
            <person name="Banfield J.F."/>
        </authorList>
    </citation>
    <scope>NUCLEOTIDE SEQUENCE [LARGE SCALE GENOMIC DNA]</scope>
</reference>
<sequence length="203" mass="22700">MRFTVYEQVLDVDNAKTIGRTIGGGKIETYIGSGLAKVYPYTETQYYIVKVDNPTLTNLDFWFFDAMSLFCGKKTTITLYLSALKVSATDTQGQLLKNVKFSVYEQKNDPQGGLTVAEDVLGSFDTSDTGQSVVYIPTKNTSLGKTINFYALKFRSPWGKDFFRWNLNGTDQKMMDISYVFSDLLVSVKEEVTGAVMPNISLS</sequence>
<organism evidence="1 2">
    <name type="scientific">Candidatus Magasanikbacteria bacterium GW2011_GWA2_42_32</name>
    <dbReference type="NCBI Taxonomy" id="1619039"/>
    <lineage>
        <taxon>Bacteria</taxon>
        <taxon>Candidatus Magasanikiibacteriota</taxon>
    </lineage>
</organism>
<name>A0A0G0ZZH1_9BACT</name>
<accession>A0A0G0ZZH1</accession>
<evidence type="ECO:0000313" key="1">
    <source>
        <dbReference type="EMBL" id="KKS54130.1"/>
    </source>
</evidence>